<dbReference type="Proteomes" id="UP001630127">
    <property type="component" value="Unassembled WGS sequence"/>
</dbReference>
<evidence type="ECO:0000256" key="5">
    <source>
        <dbReference type="SAM" id="MobiDB-lite"/>
    </source>
</evidence>
<evidence type="ECO:0000256" key="1">
    <source>
        <dbReference type="ARBA" id="ARBA00022723"/>
    </source>
</evidence>
<dbReference type="GO" id="GO:0008270">
    <property type="term" value="F:zinc ion binding"/>
    <property type="evidence" value="ECO:0007669"/>
    <property type="project" value="UniProtKB-KW"/>
</dbReference>
<feature type="region of interest" description="Disordered" evidence="5">
    <location>
        <begin position="348"/>
        <end position="388"/>
    </location>
</feature>
<sequence length="427" mass="47797">MTSKGIVAEMLKFGVNPSKMQVYRARKKAFEEIEGSHGASYAKLPKYAELVRNHNPGSICKIHYVLPNLIMKEPSLFPLAFAVAESENKDTWSWFFHYFEEYFGPFGSHNLLTFMSDRQKGLNLAYEEKIPQADARYCCRHIYSNFKIQFPGLLLRNNFWEAAKSFDVVGHNEAMARIKDINIEGKNQLTLADGLRRKIMKKLHKRFQNGCTWTSTVTPKIVKKLKVIQGQSRKCELTMASENMFEVDESEKIYIVNLGDKTCGCGAFQITGLPCKHATLGIVYRREPLEAYCDPWFSKDQYLKTYASMINPYHMKDHAEGSVPIVHSSQGSNPMPSTVAAAINVQASSSGAKKKRGRPAQKAGTSAGTNGRKQTAKNTQTNPTQAAPIGPTVSINVAASVESHNLTYVVLRSCRILLTHISLLISM</sequence>
<dbReference type="PANTHER" id="PTHR31973">
    <property type="entry name" value="POLYPROTEIN, PUTATIVE-RELATED"/>
    <property type="match status" value="1"/>
</dbReference>
<protein>
    <recommendedName>
        <fullName evidence="6">SWIM-type domain-containing protein</fullName>
    </recommendedName>
</protein>
<feature type="compositionally biased region" description="Polar residues" evidence="5">
    <location>
        <begin position="363"/>
        <end position="385"/>
    </location>
</feature>
<dbReference type="EMBL" id="JBJUIK010000002">
    <property type="protein sequence ID" value="KAL3534201.1"/>
    <property type="molecule type" value="Genomic_DNA"/>
</dbReference>
<evidence type="ECO:0000259" key="6">
    <source>
        <dbReference type="PROSITE" id="PS50966"/>
    </source>
</evidence>
<gene>
    <name evidence="7" type="ORF">ACH5RR_002662</name>
</gene>
<accession>A0ABD3ASZ9</accession>
<evidence type="ECO:0000256" key="3">
    <source>
        <dbReference type="ARBA" id="ARBA00022833"/>
    </source>
</evidence>
<proteinExistence type="predicted"/>
<dbReference type="PANTHER" id="PTHR31973:SF197">
    <property type="entry name" value="SWIM-TYPE DOMAIN-CONTAINING PROTEIN"/>
    <property type="match status" value="1"/>
</dbReference>
<name>A0ABD3ASZ9_9GENT</name>
<comment type="caution">
    <text evidence="7">The sequence shown here is derived from an EMBL/GenBank/DDBJ whole genome shotgun (WGS) entry which is preliminary data.</text>
</comment>
<evidence type="ECO:0000256" key="4">
    <source>
        <dbReference type="PROSITE-ProRule" id="PRU00325"/>
    </source>
</evidence>
<feature type="domain" description="SWIM-type" evidence="6">
    <location>
        <begin position="254"/>
        <end position="286"/>
    </location>
</feature>
<dbReference type="InterPro" id="IPR018289">
    <property type="entry name" value="MULE_transposase_dom"/>
</dbReference>
<reference evidence="7 8" key="1">
    <citation type="submission" date="2024-11" db="EMBL/GenBank/DDBJ databases">
        <title>A near-complete genome assembly of Cinchona calisaya.</title>
        <authorList>
            <person name="Lian D.C."/>
            <person name="Zhao X.W."/>
            <person name="Wei L."/>
        </authorList>
    </citation>
    <scope>NUCLEOTIDE SEQUENCE [LARGE SCALE GENOMIC DNA]</scope>
    <source>
        <tissue evidence="7">Nenye</tissue>
    </source>
</reference>
<keyword evidence="8" id="KW-1185">Reference proteome</keyword>
<dbReference type="InterPro" id="IPR006564">
    <property type="entry name" value="Znf_PMZ"/>
</dbReference>
<evidence type="ECO:0000313" key="8">
    <source>
        <dbReference type="Proteomes" id="UP001630127"/>
    </source>
</evidence>
<evidence type="ECO:0000256" key="2">
    <source>
        <dbReference type="ARBA" id="ARBA00022771"/>
    </source>
</evidence>
<keyword evidence="1" id="KW-0479">Metal-binding</keyword>
<dbReference type="InterPro" id="IPR007527">
    <property type="entry name" value="Znf_SWIM"/>
</dbReference>
<dbReference type="SMART" id="SM00575">
    <property type="entry name" value="ZnF_PMZ"/>
    <property type="match status" value="1"/>
</dbReference>
<evidence type="ECO:0000313" key="7">
    <source>
        <dbReference type="EMBL" id="KAL3534201.1"/>
    </source>
</evidence>
<keyword evidence="3" id="KW-0862">Zinc</keyword>
<organism evidence="7 8">
    <name type="scientific">Cinchona calisaya</name>
    <dbReference type="NCBI Taxonomy" id="153742"/>
    <lineage>
        <taxon>Eukaryota</taxon>
        <taxon>Viridiplantae</taxon>
        <taxon>Streptophyta</taxon>
        <taxon>Embryophyta</taxon>
        <taxon>Tracheophyta</taxon>
        <taxon>Spermatophyta</taxon>
        <taxon>Magnoliopsida</taxon>
        <taxon>eudicotyledons</taxon>
        <taxon>Gunneridae</taxon>
        <taxon>Pentapetalae</taxon>
        <taxon>asterids</taxon>
        <taxon>lamiids</taxon>
        <taxon>Gentianales</taxon>
        <taxon>Rubiaceae</taxon>
        <taxon>Cinchonoideae</taxon>
        <taxon>Cinchoneae</taxon>
        <taxon>Cinchona</taxon>
    </lineage>
</organism>
<dbReference type="Pfam" id="PF04434">
    <property type="entry name" value="SWIM"/>
    <property type="match status" value="1"/>
</dbReference>
<dbReference type="PROSITE" id="PS50966">
    <property type="entry name" value="ZF_SWIM"/>
    <property type="match status" value="1"/>
</dbReference>
<dbReference type="AlphaFoldDB" id="A0ABD3ASZ9"/>
<dbReference type="Pfam" id="PF10551">
    <property type="entry name" value="MULE"/>
    <property type="match status" value="1"/>
</dbReference>
<keyword evidence="2 4" id="KW-0863">Zinc-finger</keyword>